<keyword evidence="6 11" id="KW-0500">Molybdenum</keyword>
<dbReference type="InterPro" id="IPR000515">
    <property type="entry name" value="MetI-like"/>
</dbReference>
<name>B9XRL7_PEDPL</name>
<comment type="subcellular location">
    <subcellularLocation>
        <location evidence="2 10">Cell membrane</location>
        <topology evidence="2 10">Multi-pass membrane protein</topology>
    </subcellularLocation>
</comment>
<dbReference type="NCBIfam" id="TIGR02141">
    <property type="entry name" value="modB_ABC"/>
    <property type="match status" value="1"/>
</dbReference>
<dbReference type="Pfam" id="PF00528">
    <property type="entry name" value="BPD_transp_1"/>
    <property type="match status" value="1"/>
</dbReference>
<keyword evidence="8 10" id="KW-1133">Transmembrane helix</keyword>
<evidence type="ECO:0000313" key="14">
    <source>
        <dbReference type="Proteomes" id="UP000003688"/>
    </source>
</evidence>
<dbReference type="GO" id="GO:0015098">
    <property type="term" value="F:molybdate ion transmembrane transporter activity"/>
    <property type="evidence" value="ECO:0007669"/>
    <property type="project" value="UniProtKB-UniRule"/>
</dbReference>
<evidence type="ECO:0000256" key="11">
    <source>
        <dbReference type="RuleBase" id="RU365097"/>
    </source>
</evidence>
<comment type="function">
    <text evidence="1 11">Part of the binding-protein-dependent transport system for molybdenum; probably responsible for the translocation of the substrate across the membrane.</text>
</comment>
<dbReference type="InterPro" id="IPR011867">
    <property type="entry name" value="ModB_ABC"/>
</dbReference>
<feature type="domain" description="ABC transmembrane type-1" evidence="12">
    <location>
        <begin position="9"/>
        <end position="211"/>
    </location>
</feature>
<dbReference type="PROSITE" id="PS50928">
    <property type="entry name" value="ABC_TM1"/>
    <property type="match status" value="1"/>
</dbReference>
<gene>
    <name evidence="13" type="ORF">Cflav_PD0545</name>
</gene>
<feature type="transmembrane region" description="Helical" evidence="10">
    <location>
        <begin position="134"/>
        <end position="156"/>
    </location>
</feature>
<dbReference type="STRING" id="320771.Cflav_PD0545"/>
<evidence type="ECO:0000256" key="9">
    <source>
        <dbReference type="ARBA" id="ARBA00023136"/>
    </source>
</evidence>
<evidence type="ECO:0000256" key="3">
    <source>
        <dbReference type="ARBA" id="ARBA00007069"/>
    </source>
</evidence>
<evidence type="ECO:0000256" key="2">
    <source>
        <dbReference type="ARBA" id="ARBA00004651"/>
    </source>
</evidence>
<dbReference type="Gene3D" id="1.10.3720.10">
    <property type="entry name" value="MetI-like"/>
    <property type="match status" value="1"/>
</dbReference>
<keyword evidence="7 10" id="KW-0812">Transmembrane</keyword>
<feature type="transmembrane region" description="Helical" evidence="10">
    <location>
        <begin position="88"/>
        <end position="113"/>
    </location>
</feature>
<evidence type="ECO:0000256" key="7">
    <source>
        <dbReference type="ARBA" id="ARBA00022692"/>
    </source>
</evidence>
<dbReference type="OrthoDB" id="9795403at2"/>
<dbReference type="Proteomes" id="UP000003688">
    <property type="component" value="Unassembled WGS sequence"/>
</dbReference>
<comment type="caution">
    <text evidence="13">The sequence shown here is derived from an EMBL/GenBank/DDBJ whole genome shotgun (WGS) entry which is preliminary data.</text>
</comment>
<dbReference type="PANTHER" id="PTHR30183:SF3">
    <property type="entry name" value="MOLYBDENUM TRANSPORT SYSTEM PERMEASE PROTEIN MODB"/>
    <property type="match status" value="1"/>
</dbReference>
<dbReference type="EMBL" id="ABOX02000065">
    <property type="protein sequence ID" value="EEF57536.1"/>
    <property type="molecule type" value="Genomic_DNA"/>
</dbReference>
<organism evidence="13 14">
    <name type="scientific">Pedosphaera parvula (strain Ellin514)</name>
    <dbReference type="NCBI Taxonomy" id="320771"/>
    <lineage>
        <taxon>Bacteria</taxon>
        <taxon>Pseudomonadati</taxon>
        <taxon>Verrucomicrobiota</taxon>
        <taxon>Pedosphaerae</taxon>
        <taxon>Pedosphaerales</taxon>
        <taxon>Pedosphaeraceae</taxon>
        <taxon>Pedosphaera</taxon>
    </lineage>
</organism>
<keyword evidence="9 10" id="KW-0472">Membrane</keyword>
<reference evidence="13 14" key="1">
    <citation type="journal article" date="2011" name="J. Bacteriol.">
        <title>Genome sequence of 'Pedosphaera parvula' Ellin514, an aerobic Verrucomicrobial isolate from pasture soil.</title>
        <authorList>
            <person name="Kant R."/>
            <person name="van Passel M.W."/>
            <person name="Sangwan P."/>
            <person name="Palva A."/>
            <person name="Lucas S."/>
            <person name="Copeland A."/>
            <person name="Lapidus A."/>
            <person name="Glavina Del Rio T."/>
            <person name="Dalin E."/>
            <person name="Tice H."/>
            <person name="Bruce D."/>
            <person name="Goodwin L."/>
            <person name="Pitluck S."/>
            <person name="Chertkov O."/>
            <person name="Larimer F.W."/>
            <person name="Land M.L."/>
            <person name="Hauser L."/>
            <person name="Brettin T.S."/>
            <person name="Detter J.C."/>
            <person name="Han S."/>
            <person name="de Vos W.M."/>
            <person name="Janssen P.H."/>
            <person name="Smidt H."/>
        </authorList>
    </citation>
    <scope>NUCLEOTIDE SEQUENCE [LARGE SCALE GENOMIC DNA]</scope>
    <source>
        <strain evidence="13 14">Ellin514</strain>
    </source>
</reference>
<evidence type="ECO:0000256" key="8">
    <source>
        <dbReference type="ARBA" id="ARBA00022989"/>
    </source>
</evidence>
<evidence type="ECO:0000256" key="5">
    <source>
        <dbReference type="ARBA" id="ARBA00022475"/>
    </source>
</evidence>
<keyword evidence="5 11" id="KW-1003">Cell membrane</keyword>
<accession>B9XRL7</accession>
<feature type="transmembrane region" description="Helical" evidence="10">
    <location>
        <begin position="47"/>
        <end position="68"/>
    </location>
</feature>
<feature type="transmembrane region" description="Helical" evidence="10">
    <location>
        <begin position="194"/>
        <end position="212"/>
    </location>
</feature>
<proteinExistence type="inferred from homology"/>
<dbReference type="PANTHER" id="PTHR30183">
    <property type="entry name" value="MOLYBDENUM TRANSPORT SYSTEM PERMEASE PROTEIN MODB"/>
    <property type="match status" value="1"/>
</dbReference>
<keyword evidence="14" id="KW-1185">Reference proteome</keyword>
<evidence type="ECO:0000256" key="6">
    <source>
        <dbReference type="ARBA" id="ARBA00022505"/>
    </source>
</evidence>
<comment type="similarity">
    <text evidence="3 11">Belongs to the binding-protein-dependent transport system permease family. CysTW subfamily.</text>
</comment>
<feature type="transmembrane region" description="Helical" evidence="10">
    <location>
        <begin position="12"/>
        <end position="35"/>
    </location>
</feature>
<evidence type="ECO:0000256" key="4">
    <source>
        <dbReference type="ARBA" id="ARBA00022448"/>
    </source>
</evidence>
<evidence type="ECO:0000259" key="12">
    <source>
        <dbReference type="PROSITE" id="PS50928"/>
    </source>
</evidence>
<protein>
    <recommendedName>
        <fullName evidence="11">Molybdenum transport system permease</fullName>
    </recommendedName>
</protein>
<dbReference type="RefSeq" id="WP_007418450.1">
    <property type="nucleotide sequence ID" value="NZ_ABOX02000065.1"/>
</dbReference>
<evidence type="ECO:0000256" key="10">
    <source>
        <dbReference type="RuleBase" id="RU363032"/>
    </source>
</evidence>
<evidence type="ECO:0000256" key="1">
    <source>
        <dbReference type="ARBA" id="ARBA00002949"/>
    </source>
</evidence>
<dbReference type="SUPFAM" id="SSF161098">
    <property type="entry name" value="MetI-like"/>
    <property type="match status" value="1"/>
</dbReference>
<evidence type="ECO:0000313" key="13">
    <source>
        <dbReference type="EMBL" id="EEF57536.1"/>
    </source>
</evidence>
<sequence length="223" mass="24464">MTGEEWQIVWFTAWVSALSTLVILPFGLALAWLLARYDWPGKSLVETAITLPLVVPPVATGLILLKLFGRHGPIGGFFHDTLHLDIVFTWRGVLIALGVMSFPLLVRSARVAFEQVNERLEQIARTLGAGNFRVFFTITLPLASRGIIGGILLAFARGLGEFGATIMIAGNIPGQTATLSLSIFQSVQLGQDVHAYRLLAISVTMAFLAVWTSECLMRRTRRT</sequence>
<dbReference type="AlphaFoldDB" id="B9XRL7"/>
<dbReference type="CDD" id="cd06261">
    <property type="entry name" value="TM_PBP2"/>
    <property type="match status" value="1"/>
</dbReference>
<dbReference type="InterPro" id="IPR035906">
    <property type="entry name" value="MetI-like_sf"/>
</dbReference>
<keyword evidence="4 10" id="KW-0813">Transport</keyword>
<dbReference type="GO" id="GO:0005886">
    <property type="term" value="C:plasma membrane"/>
    <property type="evidence" value="ECO:0007669"/>
    <property type="project" value="UniProtKB-SubCell"/>
</dbReference>